<accession>A0AAD4SYH7</accession>
<protein>
    <submittedName>
        <fullName evidence="3">Uncharacterized protein</fullName>
    </submittedName>
</protein>
<feature type="region of interest" description="Disordered" evidence="1">
    <location>
        <begin position="1"/>
        <end position="58"/>
    </location>
</feature>
<evidence type="ECO:0000313" key="3">
    <source>
        <dbReference type="EMBL" id="KAI3927230.1"/>
    </source>
</evidence>
<feature type="compositionally biased region" description="Basic and acidic residues" evidence="1">
    <location>
        <begin position="38"/>
        <end position="57"/>
    </location>
</feature>
<dbReference type="Proteomes" id="UP001202328">
    <property type="component" value="Unassembled WGS sequence"/>
</dbReference>
<name>A0AAD4SYH7_9MAGN</name>
<feature type="non-terminal residue" evidence="3">
    <location>
        <position position="1"/>
    </location>
</feature>
<keyword evidence="4" id="KW-1185">Reference proteome</keyword>
<comment type="caution">
    <text evidence="3">The sequence shown here is derived from an EMBL/GenBank/DDBJ whole genome shotgun (WGS) entry which is preliminary data.</text>
</comment>
<organism evidence="3 4">
    <name type="scientific">Papaver atlanticum</name>
    <dbReference type="NCBI Taxonomy" id="357466"/>
    <lineage>
        <taxon>Eukaryota</taxon>
        <taxon>Viridiplantae</taxon>
        <taxon>Streptophyta</taxon>
        <taxon>Embryophyta</taxon>
        <taxon>Tracheophyta</taxon>
        <taxon>Spermatophyta</taxon>
        <taxon>Magnoliopsida</taxon>
        <taxon>Ranunculales</taxon>
        <taxon>Papaveraceae</taxon>
        <taxon>Papaveroideae</taxon>
        <taxon>Papaver</taxon>
    </lineage>
</organism>
<dbReference type="EMBL" id="JAJJMB010007775">
    <property type="protein sequence ID" value="KAI3927230.1"/>
    <property type="molecule type" value="Genomic_DNA"/>
</dbReference>
<evidence type="ECO:0000313" key="2">
    <source>
        <dbReference type="EMBL" id="KAI3856596.1"/>
    </source>
</evidence>
<sequence length="247" mass="26913">DNDSDAKTVPKATTDKWLWGHQRSDGSVHPSAVQAHKKVTEAKQRNRERRASGRTDEYMVSEELDEVFGHNRKDGIRGYSSNASKKQAEMAAIACSALQKRDTVNEARLDSIQSEVGHLASKMAAFQGDMGSKFDALGPEKGSTSYLGGVNGRVPGIEVSASNAHATGPVELLDNGGRVVALGSIARGDIVHHKKVKPNERKVYIEQVYEQAAIIWDAPQGDGWCTLSQVPLPNWLKWAEDRLSPVA</sequence>
<gene>
    <name evidence="3" type="ORF">MKW98_024484</name>
    <name evidence="2" type="ORF">MKW98_029267</name>
</gene>
<evidence type="ECO:0000256" key="1">
    <source>
        <dbReference type="SAM" id="MobiDB-lite"/>
    </source>
</evidence>
<proteinExistence type="predicted"/>
<evidence type="ECO:0000313" key="4">
    <source>
        <dbReference type="Proteomes" id="UP001202328"/>
    </source>
</evidence>
<dbReference type="EMBL" id="JAJJMB010014981">
    <property type="protein sequence ID" value="KAI3856596.1"/>
    <property type="molecule type" value="Genomic_DNA"/>
</dbReference>
<dbReference type="AlphaFoldDB" id="A0AAD4SYH7"/>
<reference evidence="3" key="1">
    <citation type="submission" date="2022-04" db="EMBL/GenBank/DDBJ databases">
        <title>A functionally conserved STORR gene fusion in Papaver species that diverged 16.8 million years ago.</title>
        <authorList>
            <person name="Catania T."/>
        </authorList>
    </citation>
    <scope>NUCLEOTIDE SEQUENCE</scope>
    <source>
        <strain evidence="3">S-188037</strain>
    </source>
</reference>